<sequence>MKRIGLTQRVDVISNYGERRDAIDQKWCSLLLEMNMLPIPLPNISPSIAFNLFEQLSLDGVILTGGNSLSHLDVLASDLAPERDAFELALIEYALNNKIPIFGVCRGMQIINYYFKGGFEPIDGHIATNHALVNLDTRFNLPENVNSFHKWGISKELLGENLIPIAKNIDDSIEAIIHKEEKIAGIMWHPERVKDFNPLDIKLIERILL</sequence>
<dbReference type="EMBL" id="MT898111">
    <property type="protein sequence ID" value="QOS18623.1"/>
    <property type="molecule type" value="Genomic_DNA"/>
</dbReference>
<dbReference type="EC" id="2.4.2.-" evidence="5"/>
<protein>
    <submittedName>
        <fullName evidence="5">Putative glutamine amidotransferase</fullName>
        <ecNumber evidence="5">2.4.2.-</ecNumber>
    </submittedName>
</protein>
<dbReference type="EMBL" id="MT898416">
    <property type="protein sequence ID" value="QOS29994.1"/>
    <property type="molecule type" value="Genomic_DNA"/>
</dbReference>
<dbReference type="EMBL" id="MT898315">
    <property type="protein sequence ID" value="QOS26176.1"/>
    <property type="molecule type" value="Genomic_DNA"/>
</dbReference>
<evidence type="ECO:0000313" key="5">
    <source>
        <dbReference type="EMBL" id="QOS18623.1"/>
    </source>
</evidence>
<dbReference type="GO" id="GO:0005829">
    <property type="term" value="C:cytosol"/>
    <property type="evidence" value="ECO:0007669"/>
    <property type="project" value="TreeGrafter"/>
</dbReference>
<evidence type="ECO:0000313" key="8">
    <source>
        <dbReference type="EMBL" id="QOS20848.1"/>
    </source>
</evidence>
<evidence type="ECO:0000313" key="1">
    <source>
        <dbReference type="EMBL" id="QOS15181.1"/>
    </source>
</evidence>
<evidence type="ECO:0000313" key="10">
    <source>
        <dbReference type="EMBL" id="QOS26176.1"/>
    </source>
</evidence>
<dbReference type="InterPro" id="IPR044668">
    <property type="entry name" value="PuuD-like"/>
</dbReference>
<dbReference type="Gene3D" id="3.40.50.880">
    <property type="match status" value="1"/>
</dbReference>
<dbReference type="EMBL" id="MT898098">
    <property type="protein sequence ID" value="QOS18158.1"/>
    <property type="molecule type" value="Genomic_DNA"/>
</dbReference>
<dbReference type="EMBL" id="MT898106">
    <property type="protein sequence ID" value="QOS18451.1"/>
    <property type="molecule type" value="Genomic_DNA"/>
</dbReference>
<evidence type="ECO:0000313" key="14">
    <source>
        <dbReference type="EMBL" id="QOS27839.1"/>
    </source>
</evidence>
<dbReference type="EMBL" id="MT898159">
    <property type="protein sequence ID" value="QOS20398.1"/>
    <property type="molecule type" value="Genomic_DNA"/>
</dbReference>
<evidence type="ECO:0000313" key="7">
    <source>
        <dbReference type="EMBL" id="QOS20398.1"/>
    </source>
</evidence>
<gene>
    <name evidence="7" type="ORF">VP344_00011</name>
    <name evidence="14" type="ORF">VP379_00011</name>
    <name evidence="1" type="ORF">VP383_00011</name>
    <name evidence="2" type="ORF">VP410_00011</name>
    <name evidence="4" type="ORF">VP417_00011</name>
    <name evidence="8" type="ORF">VP418_00011</name>
    <name evidence="12" type="ORF">VP420_00011</name>
    <name evidence="16" type="ORF">VP422_00011</name>
    <name evidence="15" type="ORF">VP423_00011</name>
    <name evidence="6" type="ORF">VP424_00011</name>
    <name evidence="13" type="ORF">VP430_00011</name>
    <name evidence="11" type="ORF">VP431_00011</name>
    <name evidence="10" type="ORF">VP432_00011</name>
    <name evidence="5" type="ORF">VP435_00011</name>
    <name evidence="3" type="ORF">VP437_00011</name>
    <name evidence="9" type="ORF">VP438_00011</name>
</gene>
<dbReference type="PANTHER" id="PTHR43235">
    <property type="entry name" value="GLUTAMINE AMIDOTRANSFERASE PB2B2.05-RELATED"/>
    <property type="match status" value="1"/>
</dbReference>
<organism evidence="5">
    <name type="scientific">Vibrio parahaemolyticus</name>
    <dbReference type="NCBI Taxonomy" id="670"/>
    <lineage>
        <taxon>Bacteria</taxon>
        <taxon>Pseudomonadati</taxon>
        <taxon>Pseudomonadota</taxon>
        <taxon>Gammaproteobacteria</taxon>
        <taxon>Vibrionales</taxon>
        <taxon>Vibrionaceae</taxon>
        <taxon>Vibrio</taxon>
    </lineage>
</organism>
<dbReference type="EMBL" id="MT898335">
    <property type="protein sequence ID" value="QOS26917.1"/>
    <property type="molecule type" value="Genomic_DNA"/>
</dbReference>
<dbReference type="InterPro" id="IPR011697">
    <property type="entry name" value="Peptidase_C26"/>
</dbReference>
<keyword evidence="5" id="KW-0315">Glutamine amidotransferase</keyword>
<dbReference type="RefSeq" id="WP_140362753.1">
    <property type="nucleotide sequence ID" value="NZ_JAEPRY010000004.1"/>
</dbReference>
<dbReference type="GO" id="GO:0016757">
    <property type="term" value="F:glycosyltransferase activity"/>
    <property type="evidence" value="ECO:0007669"/>
    <property type="project" value="UniProtKB-KW"/>
</dbReference>
<dbReference type="EMBL" id="MT898359">
    <property type="protein sequence ID" value="QOS27839.1"/>
    <property type="molecule type" value="Genomic_DNA"/>
</dbReference>
<dbReference type="EMBL" id="MT898017">
    <property type="protein sequence ID" value="QOS15181.1"/>
    <property type="molecule type" value="Genomic_DNA"/>
</dbReference>
<dbReference type="EMBL" id="MT898349">
    <property type="protein sequence ID" value="QOS27449.1"/>
    <property type="molecule type" value="Genomic_DNA"/>
</dbReference>
<dbReference type="EMBL" id="MT898171">
    <property type="protein sequence ID" value="QOS20848.1"/>
    <property type="molecule type" value="Genomic_DNA"/>
</dbReference>
<dbReference type="EMBL" id="MT898318">
    <property type="protein sequence ID" value="QOS26270.1"/>
    <property type="molecule type" value="Genomic_DNA"/>
</dbReference>
<keyword evidence="5" id="KW-0808">Transferase</keyword>
<dbReference type="EMBL" id="MT898248">
    <property type="protein sequence ID" value="QOS23646.1"/>
    <property type="molecule type" value="Genomic_DNA"/>
</dbReference>
<dbReference type="EMBL" id="MT898374">
    <property type="protein sequence ID" value="QOS28475.1"/>
    <property type="molecule type" value="Genomic_DNA"/>
</dbReference>
<evidence type="ECO:0000313" key="16">
    <source>
        <dbReference type="EMBL" id="QOS29994.1"/>
    </source>
</evidence>
<evidence type="ECO:0000313" key="15">
    <source>
        <dbReference type="EMBL" id="QOS28475.1"/>
    </source>
</evidence>
<evidence type="ECO:0000313" key="6">
    <source>
        <dbReference type="EMBL" id="QOS19381.1"/>
    </source>
</evidence>
<evidence type="ECO:0000313" key="11">
    <source>
        <dbReference type="EMBL" id="QOS26270.1"/>
    </source>
</evidence>
<dbReference type="EMBL" id="MT898055">
    <property type="protein sequence ID" value="QOS16563.1"/>
    <property type="molecule type" value="Genomic_DNA"/>
</dbReference>
<evidence type="ECO:0000313" key="4">
    <source>
        <dbReference type="EMBL" id="QOS18451.1"/>
    </source>
</evidence>
<keyword evidence="5" id="KW-0328">Glycosyltransferase</keyword>
<evidence type="ECO:0000313" key="13">
    <source>
        <dbReference type="EMBL" id="QOS27449.1"/>
    </source>
</evidence>
<dbReference type="InterPro" id="IPR029062">
    <property type="entry name" value="Class_I_gatase-like"/>
</dbReference>
<dbReference type="EMBL" id="MT898131">
    <property type="protein sequence ID" value="QOS19381.1"/>
    <property type="molecule type" value="Genomic_DNA"/>
</dbReference>
<dbReference type="AlphaFoldDB" id="A0A7M1VTU9"/>
<dbReference type="PROSITE" id="PS51273">
    <property type="entry name" value="GATASE_TYPE_1"/>
    <property type="match status" value="1"/>
</dbReference>
<proteinExistence type="predicted"/>
<accession>A0A7M1VTU9</accession>
<reference evidence="5" key="1">
    <citation type="submission" date="2020-08" db="EMBL/GenBank/DDBJ databases">
        <title>Genetic structure, function and evolution of capsule biosynthesis loci in Vibrio parahaemolyticus.</title>
        <authorList>
            <person name="Li L."/>
            <person name="Bian S."/>
        </authorList>
    </citation>
    <scope>NUCLEOTIDE SEQUENCE</scope>
    <source>
        <strain evidence="7">VP344</strain>
        <strain evidence="14">VP379</strain>
        <strain evidence="1">VP383</strain>
        <strain evidence="2">VP410</strain>
        <strain evidence="4">VP417</strain>
        <strain evidence="8">VP418</strain>
        <strain evidence="12">VP420</strain>
        <strain evidence="16">VP422</strain>
        <strain evidence="15">VP423</strain>
        <strain evidence="6">VP424</strain>
        <strain evidence="13">VP430</strain>
        <strain evidence="11">VP431</strain>
        <strain evidence="10">VP432</strain>
        <strain evidence="5">VP435</strain>
        <strain evidence="3">VP437</strain>
        <strain evidence="9">VP438</strain>
    </source>
</reference>
<dbReference type="Pfam" id="PF07722">
    <property type="entry name" value="Peptidase_C26"/>
    <property type="match status" value="1"/>
</dbReference>
<dbReference type="GO" id="GO:0016811">
    <property type="term" value="F:hydrolase activity, acting on carbon-nitrogen (but not peptide) bonds, in linear amides"/>
    <property type="evidence" value="ECO:0007669"/>
    <property type="project" value="InterPro"/>
</dbReference>
<dbReference type="SUPFAM" id="SSF52317">
    <property type="entry name" value="Class I glutamine amidotransferase-like"/>
    <property type="match status" value="1"/>
</dbReference>
<evidence type="ECO:0000313" key="12">
    <source>
        <dbReference type="EMBL" id="QOS26917.1"/>
    </source>
</evidence>
<evidence type="ECO:0000313" key="2">
    <source>
        <dbReference type="EMBL" id="QOS16563.1"/>
    </source>
</evidence>
<evidence type="ECO:0000313" key="3">
    <source>
        <dbReference type="EMBL" id="QOS18158.1"/>
    </source>
</evidence>
<name>A0A7M1VTU9_VIBPH</name>
<dbReference type="PANTHER" id="PTHR43235:SF1">
    <property type="entry name" value="GLUTAMINE AMIDOTRANSFERASE PB2B2.05-RELATED"/>
    <property type="match status" value="1"/>
</dbReference>
<evidence type="ECO:0000313" key="9">
    <source>
        <dbReference type="EMBL" id="QOS23646.1"/>
    </source>
</evidence>